<accession>A0A2V0PBC8</accession>
<dbReference type="GO" id="GO:0016020">
    <property type="term" value="C:membrane"/>
    <property type="evidence" value="ECO:0007669"/>
    <property type="project" value="GOC"/>
</dbReference>
<evidence type="ECO:0000256" key="2">
    <source>
        <dbReference type="ARBA" id="ARBA00022741"/>
    </source>
</evidence>
<sequence>MLECCVIFNPASGGGRGEARWRRAEPAFAAALAAGGYSLQVLRTACPGDATRLAQEAAERGAAAVVAAGGDGLANEVVCGLMAAGEAARGAGPIPRLGLLPIGSGNDFAKTHGWSDDAAAAARRVVSGETAPLDVGTLTLLGPADGGSGGGVNGRGNAGTRPPARGAGDSRADARVQQQRQQQQPAGERPRRQRFFLNVASCGVGAAAVRLVERYKWAWPLCYQLAAVHALLCWRPRCDWEASADGGPWRRVAAPALLAAGNGSFWGGGFRICPGADSGDGALSITTAAGLGLWDFVFRGHLLRSGRHLSLRGVEAFEIRSQLEVRPVPRLSSGAESGSGGAGDGRGGGGGRSGKGGSRDGAGGGPAAAGLVPAADAARATVWETDGEPAGEGAAIVGVVAGALRLCV</sequence>
<dbReference type="Proteomes" id="UP000247498">
    <property type="component" value="Unassembled WGS sequence"/>
</dbReference>
<dbReference type="InParanoid" id="A0A2V0PBC8"/>
<dbReference type="OrthoDB" id="336240at2759"/>
<name>A0A2V0PBC8_9CHLO</name>
<evidence type="ECO:0000313" key="7">
    <source>
        <dbReference type="EMBL" id="GBF95203.1"/>
    </source>
</evidence>
<dbReference type="Pfam" id="PF19279">
    <property type="entry name" value="YegS_C"/>
    <property type="match status" value="1"/>
</dbReference>
<keyword evidence="4" id="KW-0067">ATP-binding</keyword>
<feature type="compositionally biased region" description="Gly residues" evidence="5">
    <location>
        <begin position="337"/>
        <end position="367"/>
    </location>
</feature>
<dbReference type="FunCoup" id="A0A2V0PBC8">
    <property type="interactions" value="254"/>
</dbReference>
<dbReference type="InterPro" id="IPR017438">
    <property type="entry name" value="ATP-NAD_kinase_N"/>
</dbReference>
<dbReference type="PROSITE" id="PS50146">
    <property type="entry name" value="DAGK"/>
    <property type="match status" value="1"/>
</dbReference>
<dbReference type="PANTHER" id="PTHR12358">
    <property type="entry name" value="SPHINGOSINE KINASE"/>
    <property type="match status" value="1"/>
</dbReference>
<keyword evidence="1" id="KW-0808">Transferase</keyword>
<dbReference type="GO" id="GO:0006665">
    <property type="term" value="P:sphingolipid metabolic process"/>
    <property type="evidence" value="ECO:0007669"/>
    <property type="project" value="UniProtKB-ARBA"/>
</dbReference>
<evidence type="ECO:0000313" key="8">
    <source>
        <dbReference type="Proteomes" id="UP000247498"/>
    </source>
</evidence>
<organism evidence="7 8">
    <name type="scientific">Raphidocelis subcapitata</name>
    <dbReference type="NCBI Taxonomy" id="307507"/>
    <lineage>
        <taxon>Eukaryota</taxon>
        <taxon>Viridiplantae</taxon>
        <taxon>Chlorophyta</taxon>
        <taxon>core chlorophytes</taxon>
        <taxon>Chlorophyceae</taxon>
        <taxon>CS clade</taxon>
        <taxon>Sphaeropleales</taxon>
        <taxon>Selenastraceae</taxon>
        <taxon>Raphidocelis</taxon>
    </lineage>
</organism>
<evidence type="ECO:0000256" key="1">
    <source>
        <dbReference type="ARBA" id="ARBA00022679"/>
    </source>
</evidence>
<dbReference type="EMBL" id="BDRX01000061">
    <property type="protein sequence ID" value="GBF95203.1"/>
    <property type="molecule type" value="Genomic_DNA"/>
</dbReference>
<keyword evidence="8" id="KW-1185">Reference proteome</keyword>
<evidence type="ECO:0000256" key="4">
    <source>
        <dbReference type="ARBA" id="ARBA00022840"/>
    </source>
</evidence>
<keyword evidence="2" id="KW-0547">Nucleotide-binding</keyword>
<feature type="region of interest" description="Disordered" evidence="5">
    <location>
        <begin position="328"/>
        <end position="370"/>
    </location>
</feature>
<dbReference type="SUPFAM" id="SSF111331">
    <property type="entry name" value="NAD kinase/diacylglycerol kinase-like"/>
    <property type="match status" value="1"/>
</dbReference>
<dbReference type="PANTHER" id="PTHR12358:SF54">
    <property type="entry name" value="SPHINGOSINE KINASE RELATED PROTEIN"/>
    <property type="match status" value="1"/>
</dbReference>
<evidence type="ECO:0000256" key="5">
    <source>
        <dbReference type="SAM" id="MobiDB-lite"/>
    </source>
</evidence>
<dbReference type="GO" id="GO:0005524">
    <property type="term" value="F:ATP binding"/>
    <property type="evidence" value="ECO:0007669"/>
    <property type="project" value="UniProtKB-KW"/>
</dbReference>
<dbReference type="Gene3D" id="2.60.200.40">
    <property type="match status" value="1"/>
</dbReference>
<reference evidence="7 8" key="1">
    <citation type="journal article" date="2018" name="Sci. Rep.">
        <title>Raphidocelis subcapitata (=Pseudokirchneriella subcapitata) provides an insight into genome evolution and environmental adaptations in the Sphaeropleales.</title>
        <authorList>
            <person name="Suzuki S."/>
            <person name="Yamaguchi H."/>
            <person name="Nakajima N."/>
            <person name="Kawachi M."/>
        </authorList>
    </citation>
    <scope>NUCLEOTIDE SEQUENCE [LARGE SCALE GENOMIC DNA]</scope>
    <source>
        <strain evidence="7 8">NIES-35</strain>
    </source>
</reference>
<dbReference type="SMART" id="SM00046">
    <property type="entry name" value="DAGKc"/>
    <property type="match status" value="1"/>
</dbReference>
<dbReference type="InterPro" id="IPR045540">
    <property type="entry name" value="YegS/DAGK_C"/>
</dbReference>
<evidence type="ECO:0000256" key="3">
    <source>
        <dbReference type="ARBA" id="ARBA00022777"/>
    </source>
</evidence>
<dbReference type="STRING" id="307507.A0A2V0PBC8"/>
<feature type="compositionally biased region" description="Gly residues" evidence="5">
    <location>
        <begin position="144"/>
        <end position="157"/>
    </location>
</feature>
<evidence type="ECO:0000259" key="6">
    <source>
        <dbReference type="PROSITE" id="PS50146"/>
    </source>
</evidence>
<feature type="domain" description="DAGKc" evidence="6">
    <location>
        <begin position="1"/>
        <end position="142"/>
    </location>
</feature>
<protein>
    <recommendedName>
        <fullName evidence="6">DAGKc domain-containing protein</fullName>
    </recommendedName>
</protein>
<feature type="region of interest" description="Disordered" evidence="5">
    <location>
        <begin position="137"/>
        <end position="190"/>
    </location>
</feature>
<dbReference type="Pfam" id="PF00781">
    <property type="entry name" value="DAGK_cat"/>
    <property type="match status" value="1"/>
</dbReference>
<dbReference type="Gene3D" id="3.40.50.10330">
    <property type="entry name" value="Probable inorganic polyphosphate/atp-NAD kinase, domain 1"/>
    <property type="match status" value="1"/>
</dbReference>
<dbReference type="InterPro" id="IPR016064">
    <property type="entry name" value="NAD/diacylglycerol_kinase_sf"/>
</dbReference>
<comment type="caution">
    <text evidence="7">The sequence shown here is derived from an EMBL/GenBank/DDBJ whole genome shotgun (WGS) entry which is preliminary data.</text>
</comment>
<proteinExistence type="predicted"/>
<dbReference type="GO" id="GO:0016301">
    <property type="term" value="F:kinase activity"/>
    <property type="evidence" value="ECO:0007669"/>
    <property type="project" value="UniProtKB-KW"/>
</dbReference>
<dbReference type="AlphaFoldDB" id="A0A2V0PBC8"/>
<keyword evidence="3" id="KW-0418">Kinase</keyword>
<dbReference type="InterPro" id="IPR050187">
    <property type="entry name" value="Lipid_Phosphate_FormReg"/>
</dbReference>
<dbReference type="InterPro" id="IPR001206">
    <property type="entry name" value="Diacylglycerol_kinase_cat_dom"/>
</dbReference>
<feature type="compositionally biased region" description="Low complexity" evidence="5">
    <location>
        <begin position="175"/>
        <end position="187"/>
    </location>
</feature>
<gene>
    <name evidence="7" type="ORF">Rsub_07918</name>
</gene>